<dbReference type="EMBL" id="GL433839">
    <property type="protein sequence ID" value="EFN57487.1"/>
    <property type="molecule type" value="Genomic_DNA"/>
</dbReference>
<dbReference type="GO" id="GO:0006606">
    <property type="term" value="P:protein import into nucleus"/>
    <property type="evidence" value="ECO:0007669"/>
    <property type="project" value="TreeGrafter"/>
</dbReference>
<dbReference type="Proteomes" id="UP000008141">
    <property type="component" value="Unassembled WGS sequence"/>
</dbReference>
<dbReference type="AlphaFoldDB" id="E1Z9B0"/>
<dbReference type="PANTHER" id="PTHR11225">
    <property type="entry name" value="NUCLEAR PORE COMPLEX PROTEIN NUP93 NUCLEOPORIN NUP93 DEAD EYE PROTEIN"/>
    <property type="match status" value="1"/>
</dbReference>
<proteinExistence type="inferred from homology"/>
<dbReference type="STRING" id="554065.E1Z9B0"/>
<comment type="similarity">
    <text evidence="2">Belongs to the nucleoporin interacting component (NIC) family.</text>
</comment>
<sequence>MAGRAADWDQLLLQSQDLVRSEQAFPRVQRDILQVEQYSQKLRGRAARADATAESLEASRLLAHEGLNPRKLTQALQSFELRPTQSA</sequence>
<dbReference type="GO" id="GO:0005643">
    <property type="term" value="C:nuclear pore"/>
    <property type="evidence" value="ECO:0007669"/>
    <property type="project" value="InterPro"/>
</dbReference>
<dbReference type="GO" id="GO:0017056">
    <property type="term" value="F:structural constituent of nuclear pore"/>
    <property type="evidence" value="ECO:0007669"/>
    <property type="project" value="InterPro"/>
</dbReference>
<dbReference type="InParanoid" id="E1Z9B0"/>
<dbReference type="OMA" id="GLNFGCV"/>
<evidence type="ECO:0000256" key="1">
    <source>
        <dbReference type="ARBA" id="ARBA00004259"/>
    </source>
</evidence>
<dbReference type="PANTHER" id="PTHR11225:SF4">
    <property type="entry name" value="NUCLEAR PORE COMPLEX PROTEIN NUP93"/>
    <property type="match status" value="1"/>
</dbReference>
<name>E1Z9B0_CHLVA</name>
<dbReference type="KEGG" id="cvr:CHLNCDRAFT_143016"/>
<organism evidence="5">
    <name type="scientific">Chlorella variabilis</name>
    <name type="common">Green alga</name>
    <dbReference type="NCBI Taxonomy" id="554065"/>
    <lineage>
        <taxon>Eukaryota</taxon>
        <taxon>Viridiplantae</taxon>
        <taxon>Chlorophyta</taxon>
        <taxon>core chlorophytes</taxon>
        <taxon>Trebouxiophyceae</taxon>
        <taxon>Chlorellales</taxon>
        <taxon>Chlorellaceae</taxon>
        <taxon>Chlorella clade</taxon>
        <taxon>Chlorella</taxon>
    </lineage>
</organism>
<dbReference type="GeneID" id="17357257"/>
<dbReference type="eggNOG" id="KOG2168">
    <property type="taxonomic scope" value="Eukaryota"/>
</dbReference>
<dbReference type="OrthoDB" id="543004at2759"/>
<keyword evidence="3" id="KW-0539">Nucleus</keyword>
<evidence type="ECO:0000313" key="5">
    <source>
        <dbReference type="Proteomes" id="UP000008141"/>
    </source>
</evidence>
<protein>
    <submittedName>
        <fullName evidence="4">Uncharacterized protein</fullName>
    </submittedName>
</protein>
<keyword evidence="5" id="KW-1185">Reference proteome</keyword>
<gene>
    <name evidence="4" type="ORF">CHLNCDRAFT_143016</name>
</gene>
<comment type="subcellular location">
    <subcellularLocation>
        <location evidence="1">Nucleus envelope</location>
    </subcellularLocation>
</comment>
<dbReference type="GO" id="GO:0016973">
    <property type="term" value="P:poly(A)+ mRNA export from nucleus"/>
    <property type="evidence" value="ECO:0007669"/>
    <property type="project" value="TreeGrafter"/>
</dbReference>
<dbReference type="RefSeq" id="XP_005849589.1">
    <property type="nucleotide sequence ID" value="XM_005849527.1"/>
</dbReference>
<evidence type="ECO:0000313" key="4">
    <source>
        <dbReference type="EMBL" id="EFN57487.1"/>
    </source>
</evidence>
<evidence type="ECO:0000256" key="2">
    <source>
        <dbReference type="ARBA" id="ARBA00010186"/>
    </source>
</evidence>
<accession>E1Z9B0</accession>
<evidence type="ECO:0000256" key="3">
    <source>
        <dbReference type="ARBA" id="ARBA00023242"/>
    </source>
</evidence>
<dbReference type="InterPro" id="IPR007231">
    <property type="entry name" value="Nucleoporin_int_Nup93/Nic96"/>
</dbReference>
<reference evidence="4 5" key="1">
    <citation type="journal article" date="2010" name="Plant Cell">
        <title>The Chlorella variabilis NC64A genome reveals adaptation to photosymbiosis, coevolution with viruses, and cryptic sex.</title>
        <authorList>
            <person name="Blanc G."/>
            <person name="Duncan G."/>
            <person name="Agarkova I."/>
            <person name="Borodovsky M."/>
            <person name="Gurnon J."/>
            <person name="Kuo A."/>
            <person name="Lindquist E."/>
            <person name="Lucas S."/>
            <person name="Pangilinan J."/>
            <person name="Polle J."/>
            <person name="Salamov A."/>
            <person name="Terry A."/>
            <person name="Yamada T."/>
            <person name="Dunigan D.D."/>
            <person name="Grigoriev I.V."/>
            <person name="Claverie J.M."/>
            <person name="Van Etten J.L."/>
        </authorList>
    </citation>
    <scope>NUCLEOTIDE SEQUENCE [LARGE SCALE GENOMIC DNA]</scope>
    <source>
        <strain evidence="4 5">NC64A</strain>
    </source>
</reference>